<organism evidence="1">
    <name type="scientific">Tenacibaculum sp. Pbs-1</name>
    <dbReference type="NCBI Taxonomy" id="3238748"/>
    <lineage>
        <taxon>Bacteria</taxon>
        <taxon>Pseudomonadati</taxon>
        <taxon>Bacteroidota</taxon>
        <taxon>Flavobacteriia</taxon>
        <taxon>Flavobacteriales</taxon>
        <taxon>Flavobacteriaceae</taxon>
        <taxon>Tenacibaculum</taxon>
    </lineage>
</organism>
<dbReference type="AlphaFoldDB" id="A0AB33KZY6"/>
<accession>A0AB33KZY6</accession>
<reference evidence="1" key="1">
    <citation type="submission" date="2024-08" db="EMBL/GenBank/DDBJ databases">
        <title>Whole genome sequence of Tenacibaculum sp. strain pbs-1 associated with black-spot shell disease in Akoya pearl oysters.</title>
        <authorList>
            <person name="Sakatoku A."/>
            <person name="Suzuki T."/>
            <person name="Hatano K."/>
            <person name="Seki M."/>
            <person name="Tanaka D."/>
            <person name="Nakamura S."/>
            <person name="Suzuki N."/>
            <person name="Isshiki T."/>
        </authorList>
    </citation>
    <scope>NUCLEOTIDE SEQUENCE</scope>
    <source>
        <strain evidence="1">Pbs-1</strain>
    </source>
</reference>
<evidence type="ECO:0000313" key="1">
    <source>
        <dbReference type="EMBL" id="BFP69512.1"/>
    </source>
</evidence>
<name>A0AB33KZY6_9FLAO</name>
<gene>
    <name evidence="1" type="ORF">Pbs1_28550</name>
</gene>
<protein>
    <submittedName>
        <fullName evidence="1">Uncharacterized protein</fullName>
    </submittedName>
</protein>
<dbReference type="EMBL" id="AP035888">
    <property type="protein sequence ID" value="BFP69512.1"/>
    <property type="molecule type" value="Genomic_DNA"/>
</dbReference>
<dbReference type="SUPFAM" id="SSF52540">
    <property type="entry name" value="P-loop containing nucleoside triphosphate hydrolases"/>
    <property type="match status" value="1"/>
</dbReference>
<dbReference type="InterPro" id="IPR027417">
    <property type="entry name" value="P-loop_NTPase"/>
</dbReference>
<sequence>MFLFLIMQNFWTYDDNGKVKINQSKLISFLADSGFSKVKVSNTNFLLVHEKNNRVSEIEDTVVIDYVSTYLKKVNNEDVLEAFSKGVSGYINKTKLKLLPSTELVNDRDGDITSHFFFQNICCQVGDNKIKEIEYENFKNRIWESRILENKYISSIVGKSQFEKFCYNLAGKNNDRLLALQTNIGCLLHRNNDPKNSKALIFIDENISYDGTANGGTGKSLLLQAVGKCRELVVIDGKNIKTNSWFKNQRIKITTDVVFYDDVTIKFSLEELYSMITTGISIERKHKDEIYIKPEDAPKIAISSNYVVRGTGGNTDIRRRCEFEVANHYDAKNTPFDEFKSRFFHDWDDKEWSSFFQFMMNCVLKYFEHGLIIAKPINLKRNKLISLTCIEFVTFIETGIIENEKWESKKTTLELFVDEYPHLNNTSSHKFTKWMKAYAKDHDLEYEDRKSGSKYQFYLKPKNLRKEASND</sequence>
<proteinExistence type="predicted"/>